<organism evidence="4 5">
    <name type="scientific">Pedococcus aerophilus</name>
    <dbReference type="NCBI Taxonomy" id="436356"/>
    <lineage>
        <taxon>Bacteria</taxon>
        <taxon>Bacillati</taxon>
        <taxon>Actinomycetota</taxon>
        <taxon>Actinomycetes</taxon>
        <taxon>Micrococcales</taxon>
        <taxon>Intrasporangiaceae</taxon>
        <taxon>Pedococcus</taxon>
    </lineage>
</organism>
<comment type="caution">
    <text evidence="4">The sequence shown here is derived from an EMBL/GenBank/DDBJ whole genome shotgun (WGS) entry which is preliminary data.</text>
</comment>
<feature type="signal peptide" evidence="2">
    <location>
        <begin position="1"/>
        <end position="25"/>
    </location>
</feature>
<dbReference type="InterPro" id="IPR023346">
    <property type="entry name" value="Lysozyme-like_dom_sf"/>
</dbReference>
<feature type="region of interest" description="Disordered" evidence="1">
    <location>
        <begin position="290"/>
        <end position="413"/>
    </location>
</feature>
<keyword evidence="2" id="KW-0732">Signal</keyword>
<evidence type="ECO:0000313" key="5">
    <source>
        <dbReference type="Proteomes" id="UP001501326"/>
    </source>
</evidence>
<dbReference type="InterPro" id="IPR043426">
    <property type="entry name" value="MltB-like"/>
</dbReference>
<feature type="chain" id="PRO_5047277968" description="Transglycosylase SLT domain-containing protein" evidence="2">
    <location>
        <begin position="26"/>
        <end position="413"/>
    </location>
</feature>
<dbReference type="Gene3D" id="1.10.530.10">
    <property type="match status" value="1"/>
</dbReference>
<protein>
    <recommendedName>
        <fullName evidence="3">Transglycosylase SLT domain-containing protein</fullName>
    </recommendedName>
</protein>
<feature type="compositionally biased region" description="Pro residues" evidence="1">
    <location>
        <begin position="370"/>
        <end position="391"/>
    </location>
</feature>
<feature type="compositionally biased region" description="Low complexity" evidence="1">
    <location>
        <begin position="392"/>
        <end position="413"/>
    </location>
</feature>
<reference evidence="4 5" key="1">
    <citation type="journal article" date="2019" name="Int. J. Syst. Evol. Microbiol.">
        <title>The Global Catalogue of Microorganisms (GCM) 10K type strain sequencing project: providing services to taxonomists for standard genome sequencing and annotation.</title>
        <authorList>
            <consortium name="The Broad Institute Genomics Platform"/>
            <consortium name="The Broad Institute Genome Sequencing Center for Infectious Disease"/>
            <person name="Wu L."/>
            <person name="Ma J."/>
        </authorList>
    </citation>
    <scope>NUCLEOTIDE SEQUENCE [LARGE SCALE GENOMIC DNA]</scope>
    <source>
        <strain evidence="4 5">JCM 16378</strain>
    </source>
</reference>
<dbReference type="Pfam" id="PF13406">
    <property type="entry name" value="SLT_2"/>
    <property type="match status" value="1"/>
</dbReference>
<dbReference type="Proteomes" id="UP001501326">
    <property type="component" value="Unassembled WGS sequence"/>
</dbReference>
<feature type="compositionally biased region" description="Low complexity" evidence="1">
    <location>
        <begin position="325"/>
        <end position="369"/>
    </location>
</feature>
<accession>A0ABN3UIK4</accession>
<name>A0ABN3UIK4_9MICO</name>
<feature type="region of interest" description="Disordered" evidence="1">
    <location>
        <begin position="84"/>
        <end position="107"/>
    </location>
</feature>
<gene>
    <name evidence="4" type="ORF">GCM10009867_11540</name>
</gene>
<dbReference type="EMBL" id="BAAARN010000001">
    <property type="protein sequence ID" value="GAA2733484.1"/>
    <property type="molecule type" value="Genomic_DNA"/>
</dbReference>
<dbReference type="SUPFAM" id="SSF53955">
    <property type="entry name" value="Lysozyme-like"/>
    <property type="match status" value="1"/>
</dbReference>
<feature type="domain" description="Transglycosylase SLT" evidence="3">
    <location>
        <begin position="193"/>
        <end position="237"/>
    </location>
</feature>
<dbReference type="PANTHER" id="PTHR30163">
    <property type="entry name" value="MEMBRANE-BOUND LYTIC MUREIN TRANSGLYCOSYLASE B"/>
    <property type="match status" value="1"/>
</dbReference>
<evidence type="ECO:0000256" key="1">
    <source>
        <dbReference type="SAM" id="MobiDB-lite"/>
    </source>
</evidence>
<evidence type="ECO:0000259" key="3">
    <source>
        <dbReference type="Pfam" id="PF13406"/>
    </source>
</evidence>
<evidence type="ECO:0000313" key="4">
    <source>
        <dbReference type="EMBL" id="GAA2733484.1"/>
    </source>
</evidence>
<dbReference type="InterPro" id="IPR031304">
    <property type="entry name" value="SLT_2"/>
</dbReference>
<evidence type="ECO:0000256" key="2">
    <source>
        <dbReference type="SAM" id="SignalP"/>
    </source>
</evidence>
<keyword evidence="5" id="KW-1185">Reference proteome</keyword>
<proteinExistence type="predicted"/>
<dbReference type="RefSeq" id="WP_344191140.1">
    <property type="nucleotide sequence ID" value="NZ_BAAARN010000001.1"/>
</dbReference>
<sequence>MRRHVVKLGVLFALVAAVVAQTVPARELTTAVPASERLPAPVSTASAAPASLAPPADVPDAWSFDDADGSIRVVVASAAATAAAKRPVVPRKPPKPPTKARTGSLPAAGTPQAVLADAYVKAAAKASKSCHLRPAHLAAIGQVESGSIGGRQVDGDHRVTPAIYGPLLDGGPFAVVRDSDGGAYDGASDFDRAVGPLQFIPGTWRWAGRDGDGDGRRDPQNVFDAALATADYLCRDGRDLSRAGDLRGAIRTYNWSGEYVAAVTQWVSFFSRHGLAALDDVAFRVGSGGRASSMAAATPDKAKDSVKAKAKAKAKAKDKAKGTKGPTRPTTSSTTRPGTTTPTGTPTTPPTSSGSTPSTTTPAPTGTTPAPQPTAPEPTTTTPPEPEPTVPEPESTTPAPSEPSGAASTASTG</sequence>
<dbReference type="PANTHER" id="PTHR30163:SF8">
    <property type="entry name" value="LYTIC MUREIN TRANSGLYCOSYLASE"/>
    <property type="match status" value="1"/>
</dbReference>